<comment type="caution">
    <text evidence="8">The sequence shown here is derived from an EMBL/GenBank/DDBJ whole genome shotgun (WGS) entry which is preliminary data.</text>
</comment>
<dbReference type="InterPro" id="IPR009436">
    <property type="entry name" value="AGTRAP"/>
</dbReference>
<gene>
    <name evidence="6" type="ORF">BJG266_LOCUS7154</name>
    <name evidence="7" type="ORF">QVE165_LOCUS11823</name>
    <name evidence="8" type="ORF">QVE165_LOCUS13693</name>
</gene>
<dbReference type="PANTHER" id="PTHR16521:SF3">
    <property type="entry name" value="TYPE-1 ANGIOTENSIN II RECEPTOR-ASSOCIATED PROTEIN"/>
    <property type="match status" value="1"/>
</dbReference>
<dbReference type="GO" id="GO:0038166">
    <property type="term" value="P:angiotensin-activated signaling pathway"/>
    <property type="evidence" value="ECO:0007669"/>
    <property type="project" value="InterPro"/>
</dbReference>
<keyword evidence="2 5" id="KW-0812">Transmembrane</keyword>
<evidence type="ECO:0000256" key="4">
    <source>
        <dbReference type="ARBA" id="ARBA00023136"/>
    </source>
</evidence>
<dbReference type="AlphaFoldDB" id="A0A814F9U6"/>
<dbReference type="EMBL" id="CAJNOM010000057">
    <property type="protein sequence ID" value="CAF0943941.1"/>
    <property type="molecule type" value="Genomic_DNA"/>
</dbReference>
<sequence>MAEWLPYSYVVNQVAIIVLGLWAIVHRESVIQVELLMVIKAFSVILDAIAIGMYFQLGRRSYSIMDHSSYFGLSAFFAIFLLLLKPVMLLFLNKVRQDRLGENTSPTFGGWGVGGNAASVPGYMPVGEEQIR</sequence>
<evidence type="ECO:0000313" key="8">
    <source>
        <dbReference type="EMBL" id="CAF0977799.1"/>
    </source>
</evidence>
<proteinExistence type="predicted"/>
<keyword evidence="9" id="KW-1185">Reference proteome</keyword>
<evidence type="ECO:0000313" key="6">
    <source>
        <dbReference type="EMBL" id="CAF0837977.1"/>
    </source>
</evidence>
<evidence type="ECO:0000256" key="3">
    <source>
        <dbReference type="ARBA" id="ARBA00022989"/>
    </source>
</evidence>
<evidence type="ECO:0000313" key="7">
    <source>
        <dbReference type="EMBL" id="CAF0943941.1"/>
    </source>
</evidence>
<name>A0A814F9U6_9BILA</name>
<evidence type="ECO:0000313" key="9">
    <source>
        <dbReference type="Proteomes" id="UP000663832"/>
    </source>
</evidence>
<feature type="transmembrane region" description="Helical" evidence="5">
    <location>
        <begin position="69"/>
        <end position="92"/>
    </location>
</feature>
<dbReference type="EMBL" id="CAJNOM010000070">
    <property type="protein sequence ID" value="CAF0977799.1"/>
    <property type="molecule type" value="Genomic_DNA"/>
</dbReference>
<dbReference type="PANTHER" id="PTHR16521">
    <property type="entry name" value="TYPE-1 ANGIOTENSIN II RECEPTOR-ASSOCIATED PROTEIN"/>
    <property type="match status" value="1"/>
</dbReference>
<feature type="transmembrane region" description="Helical" evidence="5">
    <location>
        <begin position="37"/>
        <end position="57"/>
    </location>
</feature>
<keyword evidence="3 5" id="KW-1133">Transmembrane helix</keyword>
<organism evidence="8 9">
    <name type="scientific">Adineta steineri</name>
    <dbReference type="NCBI Taxonomy" id="433720"/>
    <lineage>
        <taxon>Eukaryota</taxon>
        <taxon>Metazoa</taxon>
        <taxon>Spiralia</taxon>
        <taxon>Gnathifera</taxon>
        <taxon>Rotifera</taxon>
        <taxon>Eurotatoria</taxon>
        <taxon>Bdelloidea</taxon>
        <taxon>Adinetida</taxon>
        <taxon>Adinetidae</taxon>
        <taxon>Adineta</taxon>
    </lineage>
</organism>
<dbReference type="EMBL" id="CAJNOI010000021">
    <property type="protein sequence ID" value="CAF0837977.1"/>
    <property type="molecule type" value="Genomic_DNA"/>
</dbReference>
<dbReference type="Proteomes" id="UP000663877">
    <property type="component" value="Unassembled WGS sequence"/>
</dbReference>
<dbReference type="Proteomes" id="UP000663832">
    <property type="component" value="Unassembled WGS sequence"/>
</dbReference>
<evidence type="ECO:0000256" key="5">
    <source>
        <dbReference type="SAM" id="Phobius"/>
    </source>
</evidence>
<protein>
    <submittedName>
        <fullName evidence="8">Uncharacterized protein</fullName>
    </submittedName>
</protein>
<dbReference type="GO" id="GO:0005886">
    <property type="term" value="C:plasma membrane"/>
    <property type="evidence" value="ECO:0007669"/>
    <property type="project" value="TreeGrafter"/>
</dbReference>
<feature type="transmembrane region" description="Helical" evidence="5">
    <location>
        <begin position="6"/>
        <end position="25"/>
    </location>
</feature>
<evidence type="ECO:0000256" key="2">
    <source>
        <dbReference type="ARBA" id="ARBA00022692"/>
    </source>
</evidence>
<comment type="subcellular location">
    <subcellularLocation>
        <location evidence="1">Membrane</location>
        <topology evidence="1">Multi-pass membrane protein</topology>
    </subcellularLocation>
</comment>
<evidence type="ECO:0000256" key="1">
    <source>
        <dbReference type="ARBA" id="ARBA00004141"/>
    </source>
</evidence>
<keyword evidence="4 5" id="KW-0472">Membrane</keyword>
<reference evidence="8" key="1">
    <citation type="submission" date="2021-02" db="EMBL/GenBank/DDBJ databases">
        <authorList>
            <person name="Nowell W R."/>
        </authorList>
    </citation>
    <scope>NUCLEOTIDE SEQUENCE</scope>
</reference>
<dbReference type="OrthoDB" id="8191171at2759"/>
<dbReference type="Pfam" id="PF06396">
    <property type="entry name" value="AGTRAP"/>
    <property type="match status" value="1"/>
</dbReference>
<accession>A0A814F9U6</accession>